<keyword evidence="3" id="KW-1185">Reference proteome</keyword>
<dbReference type="VEuPathDB" id="FungiDB:SCHCODRAFT_02517726"/>
<dbReference type="KEGG" id="scm:SCHCO_02517726"/>
<protein>
    <submittedName>
        <fullName evidence="2">Uncharacterized protein</fullName>
    </submittedName>
</protein>
<dbReference type="Proteomes" id="UP000007431">
    <property type="component" value="Unassembled WGS sequence"/>
</dbReference>
<evidence type="ECO:0000313" key="2">
    <source>
        <dbReference type="EMBL" id="EFI91215.1"/>
    </source>
</evidence>
<evidence type="ECO:0000313" key="3">
    <source>
        <dbReference type="Proteomes" id="UP000007431"/>
    </source>
</evidence>
<dbReference type="InParanoid" id="D8QM38"/>
<feature type="compositionally biased region" description="Polar residues" evidence="1">
    <location>
        <begin position="130"/>
        <end position="144"/>
    </location>
</feature>
<accession>D8QM38</accession>
<dbReference type="STRING" id="578458.D8QM38"/>
<dbReference type="EMBL" id="GL377319">
    <property type="protein sequence ID" value="EFI91215.1"/>
    <property type="molecule type" value="Genomic_DNA"/>
</dbReference>
<evidence type="ECO:0000256" key="1">
    <source>
        <dbReference type="SAM" id="MobiDB-lite"/>
    </source>
</evidence>
<reference evidence="2 3" key="1">
    <citation type="journal article" date="2010" name="Nat. Biotechnol.">
        <title>Genome sequence of the model mushroom Schizophyllum commune.</title>
        <authorList>
            <person name="Ohm R.A."/>
            <person name="de Jong J.F."/>
            <person name="Lugones L.G."/>
            <person name="Aerts A."/>
            <person name="Kothe E."/>
            <person name="Stajich J.E."/>
            <person name="de Vries R.P."/>
            <person name="Record E."/>
            <person name="Levasseur A."/>
            <person name="Baker S.E."/>
            <person name="Bartholomew K.A."/>
            <person name="Coutinho P.M."/>
            <person name="Erdmann S."/>
            <person name="Fowler T.J."/>
            <person name="Gathman A.C."/>
            <person name="Lombard V."/>
            <person name="Henrissat B."/>
            <person name="Knabe N."/>
            <person name="Kuees U."/>
            <person name="Lilly W.W."/>
            <person name="Lindquist E."/>
            <person name="Lucas S."/>
            <person name="Magnuson J.K."/>
            <person name="Piumi F."/>
            <person name="Raudaskoski M."/>
            <person name="Salamov A."/>
            <person name="Schmutz J."/>
            <person name="Schwarze F.W.M.R."/>
            <person name="vanKuyk P.A."/>
            <person name="Horton J.S."/>
            <person name="Grigoriev I.V."/>
            <person name="Woesten H.A.B."/>
        </authorList>
    </citation>
    <scope>NUCLEOTIDE SEQUENCE [LARGE SCALE GENOMIC DNA]</scope>
    <source>
        <strain evidence="3">H4-8 / FGSC 9210</strain>
    </source>
</reference>
<proteinExistence type="predicted"/>
<dbReference type="HOGENOM" id="CLU_804499_0_0_1"/>
<dbReference type="OMA" id="AGFCERE"/>
<feature type="compositionally biased region" description="Low complexity" evidence="1">
    <location>
        <begin position="111"/>
        <end position="129"/>
    </location>
</feature>
<dbReference type="eggNOG" id="ENOG502S5N8">
    <property type="taxonomic scope" value="Eukaryota"/>
</dbReference>
<sequence length="345" mass="36450">MHRSRLIIRTSRWRTRHAQTTGDPEDAAFLAPEDAEFLALLTSTLTSARASASPAPLPLLRPLLFRLQDRALLARVRERVLGVLGGGSEGEGGEHSSHAGPSAQPPDQDESATANATTASPTTANPTTAISSDNSTPLTSNPTPSIRAHFRESLARALFGGDELLRLRLKLAVADFMRKNLSTSTSPYSLNDPSNASAPLSDPDVLAHHRTSTLLAAIAQRVQGIIIAHVVAVVPFLGAPDLPFALRLALQATLPGSPAALAARGRELLHALRARGLLSDADLAYLAGLGRAHADRDVGDGEAMRAGSAYRLDFLPRAARCWVVDELLQSVGRCIVCGGGFVSVL</sequence>
<dbReference type="AlphaFoldDB" id="D8QM38"/>
<feature type="region of interest" description="Disordered" evidence="1">
    <location>
        <begin position="85"/>
        <end position="145"/>
    </location>
</feature>
<dbReference type="OrthoDB" id="421374at2759"/>
<gene>
    <name evidence="2" type="ORF">SCHCODRAFT_259018</name>
</gene>
<dbReference type="GeneID" id="9588623"/>
<organism evidence="3">
    <name type="scientific">Schizophyllum commune (strain H4-8 / FGSC 9210)</name>
    <name type="common">Split gill fungus</name>
    <dbReference type="NCBI Taxonomy" id="578458"/>
    <lineage>
        <taxon>Eukaryota</taxon>
        <taxon>Fungi</taxon>
        <taxon>Dikarya</taxon>
        <taxon>Basidiomycota</taxon>
        <taxon>Agaricomycotina</taxon>
        <taxon>Agaricomycetes</taxon>
        <taxon>Agaricomycetidae</taxon>
        <taxon>Agaricales</taxon>
        <taxon>Schizophyllaceae</taxon>
        <taxon>Schizophyllum</taxon>
    </lineage>
</organism>
<name>D8QM38_SCHCM</name>